<dbReference type="Proteomes" id="UP000464754">
    <property type="component" value="Chromosome"/>
</dbReference>
<evidence type="ECO:0000313" key="2">
    <source>
        <dbReference type="EMBL" id="BBK21956.1"/>
    </source>
</evidence>
<gene>
    <name evidence="2" type="ORF">Aargi30884_08590</name>
</gene>
<feature type="transmembrane region" description="Helical" evidence="1">
    <location>
        <begin position="231"/>
        <end position="252"/>
    </location>
</feature>
<sequence>MGINRYKDAKRCLKSIDNNRENMLIIHYSCEDFNKAKSTPRITSIAVMNYKTYQVNTFSFSLACEELNAEASNDEIEKKLLTDFFDFVRRHGQATWIHWNMSSAMYGFQALEHRYKVLGGDPEDTSHLRKEDLSIIFDDYYGDEYIDDPKISKLLKLNKLNDNEFLDGKEEAAAFEKQEYLKIQNSTLRKVKTFAHFLDLASKNKLKTNSKWYKRCGLSIQGIYEYGKDKWWFNVICYTLGIFTSILIESIFK</sequence>
<keyword evidence="1" id="KW-0812">Transmembrane</keyword>
<evidence type="ECO:0000256" key="1">
    <source>
        <dbReference type="SAM" id="Phobius"/>
    </source>
</evidence>
<accession>A0A6N4TFM2</accession>
<evidence type="ECO:0000313" key="3">
    <source>
        <dbReference type="Proteomes" id="UP000464754"/>
    </source>
</evidence>
<dbReference type="EMBL" id="AP019695">
    <property type="protein sequence ID" value="BBK21956.1"/>
    <property type="molecule type" value="Genomic_DNA"/>
</dbReference>
<proteinExistence type="predicted"/>
<keyword evidence="1" id="KW-0472">Membrane</keyword>
<dbReference type="Gene3D" id="3.30.420.10">
    <property type="entry name" value="Ribonuclease H-like superfamily/Ribonuclease H"/>
    <property type="match status" value="1"/>
</dbReference>
<keyword evidence="1" id="KW-1133">Transmembrane helix</keyword>
<dbReference type="GO" id="GO:0003676">
    <property type="term" value="F:nucleic acid binding"/>
    <property type="evidence" value="ECO:0007669"/>
    <property type="project" value="InterPro"/>
</dbReference>
<dbReference type="InterPro" id="IPR036397">
    <property type="entry name" value="RNaseH_sf"/>
</dbReference>
<dbReference type="KEGG" id="aarg:Aargi30884_08590"/>
<reference evidence="3" key="1">
    <citation type="submission" date="2019-05" db="EMBL/GenBank/DDBJ databases">
        <title>Complete genome sequencing of Absiella argi strain JCM 30884.</title>
        <authorList>
            <person name="Sakamoto M."/>
            <person name="Murakami T."/>
            <person name="Mori H."/>
        </authorList>
    </citation>
    <scope>NUCLEOTIDE SEQUENCE [LARGE SCALE GENOMIC DNA]</scope>
    <source>
        <strain evidence="3">JCM 30884</strain>
    </source>
</reference>
<dbReference type="AlphaFoldDB" id="A0A6N4TFM2"/>
<keyword evidence="3" id="KW-1185">Reference proteome</keyword>
<organism evidence="2 3">
    <name type="scientific">Amedibacterium intestinale</name>
    <dbReference type="NCBI Taxonomy" id="2583452"/>
    <lineage>
        <taxon>Bacteria</taxon>
        <taxon>Bacillati</taxon>
        <taxon>Bacillota</taxon>
        <taxon>Erysipelotrichia</taxon>
        <taxon>Erysipelotrichales</taxon>
        <taxon>Erysipelotrichaceae</taxon>
        <taxon>Amedibacterium</taxon>
    </lineage>
</organism>
<name>A0A6N4TFM2_9FIRM</name>
<dbReference type="RefSeq" id="WP_118361779.1">
    <property type="nucleotide sequence ID" value="NZ_AP019695.1"/>
</dbReference>
<protein>
    <submittedName>
        <fullName evidence="2">Uncharacterized protein</fullName>
    </submittedName>
</protein>